<dbReference type="PANTHER" id="PTHR33154:SF33">
    <property type="entry name" value="TRANSCRIPTIONAL REPRESSOR SDPR"/>
    <property type="match status" value="1"/>
</dbReference>
<reference evidence="5 6" key="1">
    <citation type="journal article" date="2012" name="BMC Microbiol.">
        <title>Genome sequence of Desulfitobacterium hafniense DCB-2, a Gram-positive anaerobe capable of dehalogenation and metal reduction.</title>
        <authorList>
            <person name="Kim S.H."/>
            <person name="Harzman C."/>
            <person name="Davis J.K."/>
            <person name="Hutcheson R."/>
            <person name="Broderick J.B."/>
            <person name="Marsh T.L."/>
            <person name="Tiedje J.M."/>
        </authorList>
    </citation>
    <scope>NUCLEOTIDE SEQUENCE [LARGE SCALE GENOMIC DNA]</scope>
    <source>
        <strain evidence="6">DSM 10664 / DCB-2</strain>
    </source>
</reference>
<dbReference type="PANTHER" id="PTHR33154">
    <property type="entry name" value="TRANSCRIPTIONAL REGULATOR, ARSR FAMILY"/>
    <property type="match status" value="1"/>
</dbReference>
<dbReference type="InterPro" id="IPR036390">
    <property type="entry name" value="WH_DNA-bd_sf"/>
</dbReference>
<dbReference type="PRINTS" id="PR00778">
    <property type="entry name" value="HTHARSR"/>
</dbReference>
<gene>
    <name evidence="5" type="ordered locus">Dhaf_3321</name>
</gene>
<dbReference type="GO" id="GO:0003677">
    <property type="term" value="F:DNA binding"/>
    <property type="evidence" value="ECO:0007669"/>
    <property type="project" value="UniProtKB-KW"/>
</dbReference>
<sequence>MLIEYSPFLEMVASLHVLQDPEHHLGRLNWARETEALLSPALKRQLVELGKISNDWLNLYDLHDLGNFQESSVEEGIERLLAVEERQFVYCLLGQVMPLDHVDQWLQGNEVDKEQWRKQRPLLLKPATWRRQFAEVLFTYYQEYFSKELRRIEPWLISSVHTFQERLRKEPLEAMESIHPRFVLREQEILFYKAQTWRFSYQDISGIMVRPSTFIAPHLLMGTNEAAVTVGYAVTVPGAERYDAVPRDLLGIMNAMSDESRMKILRQVFYHPYCTQQLAEMYNLSEATVSKHLKVLSRAGLVYSQRKGNYVFYYGDRNRIQLIPVDLNQFFDQPLLDQPILDQLNERKGK</sequence>
<dbReference type="Proteomes" id="UP000007726">
    <property type="component" value="Chromosome"/>
</dbReference>
<dbReference type="InterPro" id="IPR011991">
    <property type="entry name" value="ArsR-like_HTH"/>
</dbReference>
<dbReference type="PROSITE" id="PS50987">
    <property type="entry name" value="HTH_ARSR_2"/>
    <property type="match status" value="1"/>
</dbReference>
<dbReference type="InterPro" id="IPR001845">
    <property type="entry name" value="HTH_ArsR_DNA-bd_dom"/>
</dbReference>
<dbReference type="Pfam" id="PF19361">
    <property type="entry name" value="DUF5937"/>
    <property type="match status" value="1"/>
</dbReference>
<evidence type="ECO:0000256" key="3">
    <source>
        <dbReference type="ARBA" id="ARBA00023163"/>
    </source>
</evidence>
<feature type="domain" description="HTH arsR-type" evidence="4">
    <location>
        <begin position="241"/>
        <end position="335"/>
    </location>
</feature>
<dbReference type="KEGG" id="dhd:Dhaf_3321"/>
<dbReference type="AlphaFoldDB" id="B8G2I9"/>
<organism evidence="5 6">
    <name type="scientific">Desulfitobacterium hafniense (strain DSM 10664 / DCB-2)</name>
    <dbReference type="NCBI Taxonomy" id="272564"/>
    <lineage>
        <taxon>Bacteria</taxon>
        <taxon>Bacillati</taxon>
        <taxon>Bacillota</taxon>
        <taxon>Clostridia</taxon>
        <taxon>Eubacteriales</taxon>
        <taxon>Desulfitobacteriaceae</taxon>
        <taxon>Desulfitobacterium</taxon>
    </lineage>
</organism>
<dbReference type="InterPro" id="IPR036388">
    <property type="entry name" value="WH-like_DNA-bd_sf"/>
</dbReference>
<dbReference type="InterPro" id="IPR045981">
    <property type="entry name" value="DUF5937"/>
</dbReference>
<keyword evidence="2" id="KW-0238">DNA-binding</keyword>
<dbReference type="Pfam" id="PF01022">
    <property type="entry name" value="HTH_5"/>
    <property type="match status" value="1"/>
</dbReference>
<keyword evidence="3" id="KW-0804">Transcription</keyword>
<dbReference type="GO" id="GO:0003700">
    <property type="term" value="F:DNA-binding transcription factor activity"/>
    <property type="evidence" value="ECO:0007669"/>
    <property type="project" value="InterPro"/>
</dbReference>
<dbReference type="Gene3D" id="1.10.10.10">
    <property type="entry name" value="Winged helix-like DNA-binding domain superfamily/Winged helix DNA-binding domain"/>
    <property type="match status" value="1"/>
</dbReference>
<dbReference type="EMBL" id="CP001336">
    <property type="protein sequence ID" value="ACL21339.1"/>
    <property type="molecule type" value="Genomic_DNA"/>
</dbReference>
<dbReference type="HOGENOM" id="CLU_072766_0_0_9"/>
<protein>
    <submittedName>
        <fullName evidence="5">Transcriptional regulator, ArsR family</fullName>
    </submittedName>
</protein>
<evidence type="ECO:0000313" key="6">
    <source>
        <dbReference type="Proteomes" id="UP000007726"/>
    </source>
</evidence>
<evidence type="ECO:0000256" key="2">
    <source>
        <dbReference type="ARBA" id="ARBA00023125"/>
    </source>
</evidence>
<keyword evidence="1" id="KW-0805">Transcription regulation</keyword>
<dbReference type="SMART" id="SM00418">
    <property type="entry name" value="HTH_ARSR"/>
    <property type="match status" value="1"/>
</dbReference>
<accession>B8G2I9</accession>
<evidence type="ECO:0000313" key="5">
    <source>
        <dbReference type="EMBL" id="ACL21339.1"/>
    </source>
</evidence>
<name>B8G2I9_DESHD</name>
<evidence type="ECO:0000259" key="4">
    <source>
        <dbReference type="PROSITE" id="PS50987"/>
    </source>
</evidence>
<dbReference type="RefSeq" id="WP_015944532.1">
    <property type="nucleotide sequence ID" value="NC_011830.1"/>
</dbReference>
<evidence type="ECO:0000256" key="1">
    <source>
        <dbReference type="ARBA" id="ARBA00023015"/>
    </source>
</evidence>
<proteinExistence type="predicted"/>
<dbReference type="NCBIfam" id="NF033788">
    <property type="entry name" value="HTH_metalloreg"/>
    <property type="match status" value="1"/>
</dbReference>
<dbReference type="CDD" id="cd00090">
    <property type="entry name" value="HTH_ARSR"/>
    <property type="match status" value="1"/>
</dbReference>
<dbReference type="SUPFAM" id="SSF46785">
    <property type="entry name" value="Winged helix' DNA-binding domain"/>
    <property type="match status" value="1"/>
</dbReference>
<dbReference type="InterPro" id="IPR051081">
    <property type="entry name" value="HTH_MetalResp_TranReg"/>
</dbReference>